<dbReference type="PANTHER" id="PTHR10357:SF179">
    <property type="entry name" value="NEUTRAL AND BASIC AMINO ACID TRANSPORT PROTEIN RBAT"/>
    <property type="match status" value="1"/>
</dbReference>
<dbReference type="CDD" id="cd11316">
    <property type="entry name" value="AmyAc_bac2_AmyA"/>
    <property type="match status" value="1"/>
</dbReference>
<proteinExistence type="inferred from homology"/>
<feature type="chain" id="PRO_5039389031" evidence="2">
    <location>
        <begin position="21"/>
        <end position="549"/>
    </location>
</feature>
<dbReference type="SUPFAM" id="SSF51445">
    <property type="entry name" value="(Trans)glycosidases"/>
    <property type="match status" value="1"/>
</dbReference>
<dbReference type="PANTHER" id="PTHR10357">
    <property type="entry name" value="ALPHA-AMYLASE FAMILY MEMBER"/>
    <property type="match status" value="1"/>
</dbReference>
<reference evidence="4 5" key="1">
    <citation type="submission" date="2019-08" db="EMBL/GenBank/DDBJ databases">
        <title>In-depth cultivation of the pig gut microbiome towards novel bacterial diversity and tailored functional studies.</title>
        <authorList>
            <person name="Wylensek D."/>
            <person name="Hitch T.C.A."/>
            <person name="Clavel T."/>
        </authorList>
    </citation>
    <scope>NUCLEOTIDE SEQUENCE [LARGE SCALE GENOMIC DNA]</scope>
    <source>
        <strain evidence="4 5">MUC/MUC-530-WT-4D</strain>
    </source>
</reference>
<dbReference type="Gene3D" id="3.20.20.80">
    <property type="entry name" value="Glycosidases"/>
    <property type="match status" value="1"/>
</dbReference>
<keyword evidence="2" id="KW-0732">Signal</keyword>
<comment type="similarity">
    <text evidence="1">Belongs to the glycosyl hydrolase 13 family.</text>
</comment>
<evidence type="ECO:0000259" key="3">
    <source>
        <dbReference type="SMART" id="SM00642"/>
    </source>
</evidence>
<name>A0A6L5YSR6_9FIRM</name>
<dbReference type="Pfam" id="PF00128">
    <property type="entry name" value="Alpha-amylase"/>
    <property type="match status" value="1"/>
</dbReference>
<dbReference type="InterPro" id="IPR017853">
    <property type="entry name" value="GH"/>
</dbReference>
<dbReference type="EMBL" id="VUNI01000018">
    <property type="protein sequence ID" value="MST75415.1"/>
    <property type="molecule type" value="Genomic_DNA"/>
</dbReference>
<evidence type="ECO:0000313" key="5">
    <source>
        <dbReference type="Proteomes" id="UP000474024"/>
    </source>
</evidence>
<dbReference type="InterPro" id="IPR006047">
    <property type="entry name" value="GH13_cat_dom"/>
</dbReference>
<dbReference type="AlphaFoldDB" id="A0A6L5YSR6"/>
<protein>
    <submittedName>
        <fullName evidence="4">Alpha amylase</fullName>
    </submittedName>
</protein>
<dbReference type="Gene3D" id="3.90.400.10">
    <property type="entry name" value="Oligo-1,6-glucosidase, Domain 2"/>
    <property type="match status" value="1"/>
</dbReference>
<dbReference type="GO" id="GO:0004556">
    <property type="term" value="F:alpha-amylase activity"/>
    <property type="evidence" value="ECO:0007669"/>
    <property type="project" value="TreeGrafter"/>
</dbReference>
<dbReference type="InterPro" id="IPR045857">
    <property type="entry name" value="O16G_dom_2"/>
</dbReference>
<dbReference type="Proteomes" id="UP000474024">
    <property type="component" value="Unassembled WGS sequence"/>
</dbReference>
<gene>
    <name evidence="4" type="ORF">FYJ75_10365</name>
</gene>
<dbReference type="PROSITE" id="PS51257">
    <property type="entry name" value="PROKAR_LIPOPROTEIN"/>
    <property type="match status" value="1"/>
</dbReference>
<feature type="signal peptide" evidence="2">
    <location>
        <begin position="1"/>
        <end position="20"/>
    </location>
</feature>
<dbReference type="SMART" id="SM00642">
    <property type="entry name" value="Aamy"/>
    <property type="match status" value="1"/>
</dbReference>
<evidence type="ECO:0000313" key="4">
    <source>
        <dbReference type="EMBL" id="MST75415.1"/>
    </source>
</evidence>
<sequence length="549" mass="62537">MKKRILSVILTLGMTLGLLCGCGQNGGSQTDQTETQTAQEQNYEPVVYDYEQGLNVIDDNYRNYYEIFVYSFYDSDGDGIGDFNGVIDKLDYIQDMGFNGIWLMPVLQSPTYHKYDVEDYYKTDESYGTNEDFEKLIEECHKRGIRVVMDFEMNHTSSQHEWFRQACEYLKTLPDGQQPDAAQCPYVDYYHFSNKKENNSYYQVAGTNWYYEGSFWSEMPDLNFANENVKKEFEDIAAFWIGKGVDGFRLDAIMHLEENKTSFNTEIMNWYYEYCKSLNPDFYMVSEVWADEMTIADYYQSGTPSMFNFDAGNTDGALIKTAQGGMKADSLVNRMIKYQTDFSAKNPDYIDAPFLTNHDMTRVSNVLQDDEDEMKLAAGLLMTMSGSPFVYYGEEIGMASSGQKDENKRLPMIWSDTDKTGMTDGPKDADPDITSEFSGVEEQEKDPLSLLNYYKRAIRIRNENPEIARGQISKIDELCGDTQAAITKTYQDSTIGIVYNTSDEAASITIGDSALKDMQIRGYLTVDGSVITLEDGALEMPARSICILK</sequence>
<organism evidence="4 5">
    <name type="scientific">Roseburia porci</name>
    <dbReference type="NCBI Taxonomy" id="2605790"/>
    <lineage>
        <taxon>Bacteria</taxon>
        <taxon>Bacillati</taxon>
        <taxon>Bacillota</taxon>
        <taxon>Clostridia</taxon>
        <taxon>Lachnospirales</taxon>
        <taxon>Lachnospiraceae</taxon>
        <taxon>Roseburia</taxon>
    </lineage>
</organism>
<comment type="caution">
    <text evidence="4">The sequence shown here is derived from an EMBL/GenBank/DDBJ whole genome shotgun (WGS) entry which is preliminary data.</text>
</comment>
<evidence type="ECO:0000256" key="1">
    <source>
        <dbReference type="ARBA" id="ARBA00008061"/>
    </source>
</evidence>
<dbReference type="RefSeq" id="WP_154430384.1">
    <property type="nucleotide sequence ID" value="NZ_VUNI01000018.1"/>
</dbReference>
<accession>A0A6L5YSR6</accession>
<evidence type="ECO:0000256" key="2">
    <source>
        <dbReference type="SAM" id="SignalP"/>
    </source>
</evidence>
<keyword evidence="5" id="KW-1185">Reference proteome</keyword>
<dbReference type="GO" id="GO:0009313">
    <property type="term" value="P:oligosaccharide catabolic process"/>
    <property type="evidence" value="ECO:0007669"/>
    <property type="project" value="TreeGrafter"/>
</dbReference>
<feature type="domain" description="Glycosyl hydrolase family 13 catalytic" evidence="3">
    <location>
        <begin position="66"/>
        <end position="461"/>
    </location>
</feature>